<dbReference type="AlphaFoldDB" id="V4LTV2"/>
<feature type="non-terminal residue" evidence="2">
    <location>
        <position position="236"/>
    </location>
</feature>
<gene>
    <name evidence="2" type="ORF">EUTSA_v10028042mg</name>
</gene>
<dbReference type="EMBL" id="KI517416">
    <property type="protein sequence ID" value="ESQ47254.1"/>
    <property type="molecule type" value="Genomic_DNA"/>
</dbReference>
<feature type="domain" description="F-box associated beta-propeller type 3" evidence="1">
    <location>
        <begin position="11"/>
        <end position="115"/>
    </location>
</feature>
<protein>
    <recommendedName>
        <fullName evidence="1">F-box associated beta-propeller type 3 domain-containing protein</fullName>
    </recommendedName>
</protein>
<accession>V4LTV2</accession>
<dbReference type="PANTHER" id="PTHR31111:SF130">
    <property type="entry name" value="F-BOX ASSOCIATED UBIQUITINATION EFFECTOR FAMILY PROTEIN"/>
    <property type="match status" value="1"/>
</dbReference>
<organism evidence="2 3">
    <name type="scientific">Eutrema salsugineum</name>
    <name type="common">Saltwater cress</name>
    <name type="synonym">Sisymbrium salsugineum</name>
    <dbReference type="NCBI Taxonomy" id="72664"/>
    <lineage>
        <taxon>Eukaryota</taxon>
        <taxon>Viridiplantae</taxon>
        <taxon>Streptophyta</taxon>
        <taxon>Embryophyta</taxon>
        <taxon>Tracheophyta</taxon>
        <taxon>Spermatophyta</taxon>
        <taxon>Magnoliopsida</taxon>
        <taxon>eudicotyledons</taxon>
        <taxon>Gunneridae</taxon>
        <taxon>Pentapetalae</taxon>
        <taxon>rosids</taxon>
        <taxon>malvids</taxon>
        <taxon>Brassicales</taxon>
        <taxon>Brassicaceae</taxon>
        <taxon>Eutremeae</taxon>
        <taxon>Eutrema</taxon>
    </lineage>
</organism>
<dbReference type="Gramene" id="ESQ47254">
    <property type="protein sequence ID" value="ESQ47254"/>
    <property type="gene ID" value="EUTSA_v10028042mg"/>
</dbReference>
<proteinExistence type="predicted"/>
<dbReference type="Pfam" id="PF08268">
    <property type="entry name" value="FBA_3"/>
    <property type="match status" value="2"/>
</dbReference>
<reference evidence="2 3" key="1">
    <citation type="journal article" date="2013" name="Front. Plant Sci.">
        <title>The Reference Genome of the Halophytic Plant Eutrema salsugineum.</title>
        <authorList>
            <person name="Yang R."/>
            <person name="Jarvis D.E."/>
            <person name="Chen H."/>
            <person name="Beilstein M.A."/>
            <person name="Grimwood J."/>
            <person name="Jenkins J."/>
            <person name="Shu S."/>
            <person name="Prochnik S."/>
            <person name="Xin M."/>
            <person name="Ma C."/>
            <person name="Schmutz J."/>
            <person name="Wing R.A."/>
            <person name="Mitchell-Olds T."/>
            <person name="Schumaker K.S."/>
            <person name="Wang X."/>
        </authorList>
    </citation>
    <scope>NUCLEOTIDE SEQUENCE [LARGE SCALE GENOMIC DNA]</scope>
</reference>
<feature type="domain" description="F-box associated beta-propeller type 3" evidence="1">
    <location>
        <begin position="116"/>
        <end position="228"/>
    </location>
</feature>
<dbReference type="KEGG" id="eus:EUTSA_v10028042mg"/>
<evidence type="ECO:0000313" key="2">
    <source>
        <dbReference type="EMBL" id="ESQ47254.1"/>
    </source>
</evidence>
<sequence length="236" mass="27086">MLHNPYDKSSSVLVANSAFHMKFPEDMLPEFHRFTSSLIYFSSMRISNKSEDQVPVISNPRTRQYVSLPKLRSDRKSYSVLGFDPIDKQLKVLALADTCSNKMGDYRILTLGIGELRSEKFKFIGSELFYCRHSNKLINYKGKLGIIEDAEKPEWSKNVYTLGENAPVNPSNHFIVGVTATGEIVISQRQTSERFYVFYFSPKRNTLQRVEIQGVENHCEVNAFVDHVEDLNVTMQ</sequence>
<dbReference type="InterPro" id="IPR013187">
    <property type="entry name" value="F-box-assoc_dom_typ3"/>
</dbReference>
<evidence type="ECO:0000313" key="3">
    <source>
        <dbReference type="Proteomes" id="UP000030689"/>
    </source>
</evidence>
<dbReference type="PANTHER" id="PTHR31111">
    <property type="entry name" value="BNAA05G37150D PROTEIN-RELATED"/>
    <property type="match status" value="1"/>
</dbReference>
<name>V4LTV2_EUTSA</name>
<keyword evidence="3" id="KW-1185">Reference proteome</keyword>
<dbReference type="Proteomes" id="UP000030689">
    <property type="component" value="Unassembled WGS sequence"/>
</dbReference>
<evidence type="ECO:0000259" key="1">
    <source>
        <dbReference type="Pfam" id="PF08268"/>
    </source>
</evidence>